<name>A0ACB0FGC0_RANTA</name>
<protein>
    <submittedName>
        <fullName evidence="1">Uncharacterized protein</fullName>
    </submittedName>
</protein>
<dbReference type="Proteomes" id="UP001162501">
    <property type="component" value="Chromosome 7"/>
</dbReference>
<reference evidence="1" key="1">
    <citation type="submission" date="2023-05" db="EMBL/GenBank/DDBJ databases">
        <authorList>
            <consortium name="ELIXIR-Norway"/>
        </authorList>
    </citation>
    <scope>NUCLEOTIDE SEQUENCE</scope>
</reference>
<evidence type="ECO:0000313" key="2">
    <source>
        <dbReference type="Proteomes" id="UP001162501"/>
    </source>
</evidence>
<proteinExistence type="predicted"/>
<sequence>MRGAAGSRDSDRRLCRAARRPGRPPGGSVAQAQEERETEAAGLLSSTRKSAREESAQPGSARRAGAEEALTPTAVR</sequence>
<gene>
    <name evidence="1" type="ORF">MRATA1EN3_LOCUS23333</name>
</gene>
<evidence type="ECO:0000313" key="1">
    <source>
        <dbReference type="EMBL" id="CAI9712120.1"/>
    </source>
</evidence>
<organism evidence="1 2">
    <name type="scientific">Rangifer tarandus platyrhynchus</name>
    <name type="common">Svalbard reindeer</name>
    <dbReference type="NCBI Taxonomy" id="3082113"/>
    <lineage>
        <taxon>Eukaryota</taxon>
        <taxon>Metazoa</taxon>
        <taxon>Chordata</taxon>
        <taxon>Craniata</taxon>
        <taxon>Vertebrata</taxon>
        <taxon>Euteleostomi</taxon>
        <taxon>Mammalia</taxon>
        <taxon>Eutheria</taxon>
        <taxon>Laurasiatheria</taxon>
        <taxon>Artiodactyla</taxon>
        <taxon>Ruminantia</taxon>
        <taxon>Pecora</taxon>
        <taxon>Cervidae</taxon>
        <taxon>Odocoileinae</taxon>
        <taxon>Rangifer</taxon>
    </lineage>
</organism>
<accession>A0ACB0FGC0</accession>
<dbReference type="EMBL" id="OX596091">
    <property type="protein sequence ID" value="CAI9712120.1"/>
    <property type="molecule type" value="Genomic_DNA"/>
</dbReference>